<feature type="transmembrane region" description="Helical" evidence="6">
    <location>
        <begin position="358"/>
        <end position="376"/>
    </location>
</feature>
<sequence length="430" mass="46367">MQQLSKRLNIPIAGLWLLAATFITTIGNGMQTFTIGLLLYDRTGSAAAFGGVIILEQGLTFLMQFIAGPWVDRGSPKRTCIQVEIIRGLFVCFASLMLGGDQVVLWIMLMTLVIRVAHPFYRAATFALAPAAIPRDSLGRYNGYTNISLQAGQLLGVIVASPVFYYLGPAVAFFINGLTFLFSALAVSFIQLTDHEVVAEAKAQVQNAWQQIIGGWGEVIGLLRREVGFIWHLLLNTIDAVAVHLFNLIAVPLIAARYNGSVYWLSVIECAYAIGAMISGGVVEPLSKRWGSRTSTMVGIGGQALCFMLLGFFSNQWLTILLCFGLGAFNTISWTVLMTTLQLRIRGAIKGRIGITRNLLTSLITAISIPLIASATNSSLNWALLLSGAICFGFAVLALVLGSPRFLGWRLLGEEPVAATTPAALAETSS</sequence>
<dbReference type="eggNOG" id="COG2814">
    <property type="taxonomic scope" value="Bacteria"/>
</dbReference>
<dbReference type="PANTHER" id="PTHR23513">
    <property type="entry name" value="INTEGRAL MEMBRANE EFFLUX PROTEIN-RELATED"/>
    <property type="match status" value="1"/>
</dbReference>
<evidence type="ECO:0000313" key="8">
    <source>
        <dbReference type="Proteomes" id="UP000000787"/>
    </source>
</evidence>
<feature type="transmembrane region" description="Helical" evidence="6">
    <location>
        <begin position="319"/>
        <end position="337"/>
    </location>
</feature>
<dbReference type="AlphaFoldDB" id="A9AVH9"/>
<dbReference type="GO" id="GO:0022857">
    <property type="term" value="F:transmembrane transporter activity"/>
    <property type="evidence" value="ECO:0007669"/>
    <property type="project" value="InterPro"/>
</dbReference>
<dbReference type="Gene3D" id="1.20.1250.20">
    <property type="entry name" value="MFS general substrate transporter like domains"/>
    <property type="match status" value="2"/>
</dbReference>
<dbReference type="EMBL" id="CP000875">
    <property type="protein sequence ID" value="ABX04670.1"/>
    <property type="molecule type" value="Genomic_DNA"/>
</dbReference>
<evidence type="ECO:0000256" key="2">
    <source>
        <dbReference type="ARBA" id="ARBA00022475"/>
    </source>
</evidence>
<proteinExistence type="predicted"/>
<dbReference type="InterPro" id="IPR036259">
    <property type="entry name" value="MFS_trans_sf"/>
</dbReference>
<evidence type="ECO:0000256" key="6">
    <source>
        <dbReference type="SAM" id="Phobius"/>
    </source>
</evidence>
<dbReference type="Pfam" id="PF07690">
    <property type="entry name" value="MFS_1"/>
    <property type="match status" value="1"/>
</dbReference>
<dbReference type="SUPFAM" id="SSF103473">
    <property type="entry name" value="MFS general substrate transporter"/>
    <property type="match status" value="1"/>
</dbReference>
<name>A9AVH9_HERA2</name>
<comment type="subcellular location">
    <subcellularLocation>
        <location evidence="1">Cell membrane</location>
        <topology evidence="1">Multi-pass membrane protein</topology>
    </subcellularLocation>
</comment>
<dbReference type="CDD" id="cd06173">
    <property type="entry name" value="MFS_MefA_like"/>
    <property type="match status" value="1"/>
</dbReference>
<keyword evidence="5 6" id="KW-0472">Membrane</keyword>
<dbReference type="BioCyc" id="HAUR316274:GHYA-2056-MONOMER"/>
<keyword evidence="4 6" id="KW-1133">Transmembrane helix</keyword>
<keyword evidence="8" id="KW-1185">Reference proteome</keyword>
<feature type="transmembrane region" description="Helical" evidence="6">
    <location>
        <begin position="233"/>
        <end position="256"/>
    </location>
</feature>
<feature type="transmembrane region" description="Helical" evidence="6">
    <location>
        <begin position="12"/>
        <end position="40"/>
    </location>
</feature>
<feature type="transmembrane region" description="Helical" evidence="6">
    <location>
        <begin position="382"/>
        <end position="402"/>
    </location>
</feature>
<feature type="transmembrane region" description="Helical" evidence="6">
    <location>
        <begin position="173"/>
        <end position="192"/>
    </location>
</feature>
<gene>
    <name evidence="7" type="ordered locus">Haur_2027</name>
</gene>
<keyword evidence="3 6" id="KW-0812">Transmembrane</keyword>
<reference evidence="7 8" key="1">
    <citation type="journal article" date="2011" name="Stand. Genomic Sci.">
        <title>Complete genome sequence of the filamentous gliding predatory bacterium Herpetosiphon aurantiacus type strain (114-95(T)).</title>
        <authorList>
            <person name="Kiss H."/>
            <person name="Nett M."/>
            <person name="Domin N."/>
            <person name="Martin K."/>
            <person name="Maresca J.A."/>
            <person name="Copeland A."/>
            <person name="Lapidus A."/>
            <person name="Lucas S."/>
            <person name="Berry K.W."/>
            <person name="Glavina Del Rio T."/>
            <person name="Dalin E."/>
            <person name="Tice H."/>
            <person name="Pitluck S."/>
            <person name="Richardson P."/>
            <person name="Bruce D."/>
            <person name="Goodwin L."/>
            <person name="Han C."/>
            <person name="Detter J.C."/>
            <person name="Schmutz J."/>
            <person name="Brettin T."/>
            <person name="Land M."/>
            <person name="Hauser L."/>
            <person name="Kyrpides N.C."/>
            <person name="Ivanova N."/>
            <person name="Goker M."/>
            <person name="Woyke T."/>
            <person name="Klenk H.P."/>
            <person name="Bryant D.A."/>
        </authorList>
    </citation>
    <scope>NUCLEOTIDE SEQUENCE [LARGE SCALE GENOMIC DNA]</scope>
    <source>
        <strain evidence="8">ATCC 23779 / DSM 785 / 114-95</strain>
    </source>
</reference>
<dbReference type="Proteomes" id="UP000000787">
    <property type="component" value="Chromosome"/>
</dbReference>
<dbReference type="InParanoid" id="A9AVH9"/>
<feature type="transmembrane region" description="Helical" evidence="6">
    <location>
        <begin position="295"/>
        <end position="313"/>
    </location>
</feature>
<feature type="transmembrane region" description="Helical" evidence="6">
    <location>
        <begin position="46"/>
        <end position="67"/>
    </location>
</feature>
<organism evidence="7 8">
    <name type="scientific">Herpetosiphon aurantiacus (strain ATCC 23779 / DSM 785 / 114-95)</name>
    <dbReference type="NCBI Taxonomy" id="316274"/>
    <lineage>
        <taxon>Bacteria</taxon>
        <taxon>Bacillati</taxon>
        <taxon>Chloroflexota</taxon>
        <taxon>Chloroflexia</taxon>
        <taxon>Herpetosiphonales</taxon>
        <taxon>Herpetosiphonaceae</taxon>
        <taxon>Herpetosiphon</taxon>
    </lineage>
</organism>
<evidence type="ECO:0000256" key="4">
    <source>
        <dbReference type="ARBA" id="ARBA00022989"/>
    </source>
</evidence>
<accession>A9AVH9</accession>
<dbReference type="HOGENOM" id="CLU_053674_0_0_0"/>
<feature type="transmembrane region" description="Helical" evidence="6">
    <location>
        <begin position="262"/>
        <end position="283"/>
    </location>
</feature>
<dbReference type="STRING" id="316274.Haur_2027"/>
<evidence type="ECO:0000256" key="3">
    <source>
        <dbReference type="ARBA" id="ARBA00022692"/>
    </source>
</evidence>
<dbReference type="InterPro" id="IPR011701">
    <property type="entry name" value="MFS"/>
</dbReference>
<evidence type="ECO:0000313" key="7">
    <source>
        <dbReference type="EMBL" id="ABX04670.1"/>
    </source>
</evidence>
<keyword evidence="2" id="KW-1003">Cell membrane</keyword>
<dbReference type="GO" id="GO:0005886">
    <property type="term" value="C:plasma membrane"/>
    <property type="evidence" value="ECO:0007669"/>
    <property type="project" value="UniProtKB-SubCell"/>
</dbReference>
<evidence type="ECO:0000256" key="5">
    <source>
        <dbReference type="ARBA" id="ARBA00023136"/>
    </source>
</evidence>
<dbReference type="PANTHER" id="PTHR23513:SF6">
    <property type="entry name" value="MAJOR FACILITATOR SUPERFAMILY ASSOCIATED DOMAIN-CONTAINING PROTEIN"/>
    <property type="match status" value="1"/>
</dbReference>
<evidence type="ECO:0000256" key="1">
    <source>
        <dbReference type="ARBA" id="ARBA00004651"/>
    </source>
</evidence>
<protein>
    <submittedName>
        <fullName evidence="7">Major facilitator superfamily MFS_1</fullName>
    </submittedName>
</protein>
<dbReference type="KEGG" id="hau:Haur_2027"/>